<proteinExistence type="predicted"/>
<sequence length="708" mass="79991">MEIAVVREFDDLCRLCATKMEILMGFPIFESGDPIKNMEKKITACLPVQISIMDDLPKVICENCALKVDELYDFREKVLYTEKLLKEIFQNVPKEDFQSFDSSMNEIQENLDKFAAEISDMKDSPDSPDNCQSDLTDLQVINGMSMVEQKDIIGDNRISEESNGIEVPAFHLDCNTLRMVNEQMSQVSNEDMSMHLSAGDMTVTVENLTVENHLSQLGIDYVTSLEPDIMIKKQIPSYCNDIQCPTPNPQSLTSSTVANGVNGDPLNIAHSPLQSYILPAMNNCVTVENESIIAQYTQSTKDALLQNALSSPAPDGSQINWYLCPFCNEATVEPGSLATHYEHHFCSCPHCDLYFLSIEALNHHAQECSQVKTIFFSATTNGNSKKQAVPSDQKKSSKSRVKRFSKTCPHCGKEYRTNYKLQEHMRMHTGEKPYKCTMCPKTFRSKIGVAQHVATHTGQFAFTCSTCGKGFQCKSYLVVHQRAHSNVKPYSCDLCSQKFKTKQSLLDHENRHNGVKPFLCDICGRGFVTKGLCKSHKKVHTGVDNRQYPCIVCNKLFVSKSYLNTHMLIHTGEKPYLCEVCGKGFLTRVDLRVHMTMHTGEKSFECNLCGKVFARRSALRCHIRCHTGERPYTCDTCGKTFTQYSPMAIHKRLHTGERPYVCEFCEKRFISRALLASHLRVHRNESSQKSPQDLSFKNLQTEESAIAE</sequence>
<protein>
    <submittedName>
        <fullName evidence="1">Uncharacterized protein</fullName>
    </submittedName>
</protein>
<gene>
    <name evidence="1" type="ORF">QAD02_012097</name>
</gene>
<evidence type="ECO:0000313" key="2">
    <source>
        <dbReference type="Proteomes" id="UP001239111"/>
    </source>
</evidence>
<organism evidence="1 2">
    <name type="scientific">Eretmocerus hayati</name>
    <dbReference type="NCBI Taxonomy" id="131215"/>
    <lineage>
        <taxon>Eukaryota</taxon>
        <taxon>Metazoa</taxon>
        <taxon>Ecdysozoa</taxon>
        <taxon>Arthropoda</taxon>
        <taxon>Hexapoda</taxon>
        <taxon>Insecta</taxon>
        <taxon>Pterygota</taxon>
        <taxon>Neoptera</taxon>
        <taxon>Endopterygota</taxon>
        <taxon>Hymenoptera</taxon>
        <taxon>Apocrita</taxon>
        <taxon>Proctotrupomorpha</taxon>
        <taxon>Chalcidoidea</taxon>
        <taxon>Aphelinidae</taxon>
        <taxon>Aphelininae</taxon>
        <taxon>Eretmocerus</taxon>
    </lineage>
</organism>
<keyword evidence="2" id="KW-1185">Reference proteome</keyword>
<dbReference type="EMBL" id="CM056742">
    <property type="protein sequence ID" value="KAJ8676310.1"/>
    <property type="molecule type" value="Genomic_DNA"/>
</dbReference>
<dbReference type="Proteomes" id="UP001239111">
    <property type="component" value="Chromosome 2"/>
</dbReference>
<reference evidence="1" key="1">
    <citation type="submission" date="2023-04" db="EMBL/GenBank/DDBJ databases">
        <title>A chromosome-level genome assembly of the parasitoid wasp Eretmocerus hayati.</title>
        <authorList>
            <person name="Zhong Y."/>
            <person name="Liu S."/>
            <person name="Liu Y."/>
        </authorList>
    </citation>
    <scope>NUCLEOTIDE SEQUENCE</scope>
    <source>
        <strain evidence="1">ZJU_SS_LIU_2023</strain>
    </source>
</reference>
<comment type="caution">
    <text evidence="1">The sequence shown here is derived from an EMBL/GenBank/DDBJ whole genome shotgun (WGS) entry which is preliminary data.</text>
</comment>
<evidence type="ECO:0000313" key="1">
    <source>
        <dbReference type="EMBL" id="KAJ8676310.1"/>
    </source>
</evidence>
<accession>A0ACC2NYQ2</accession>
<name>A0ACC2NYQ2_9HYME</name>